<reference evidence="1 2" key="1">
    <citation type="submission" date="2024-04" db="EMBL/GenBank/DDBJ databases">
        <title>Novel genus in family Flammeovirgaceae.</title>
        <authorList>
            <person name="Nguyen T.H."/>
            <person name="Vuong T.Q."/>
            <person name="Le H."/>
            <person name="Kim S.-G."/>
        </authorList>
    </citation>
    <scope>NUCLEOTIDE SEQUENCE [LARGE SCALE GENOMIC DNA]</scope>
    <source>
        <strain evidence="1 2">JCM 23209</strain>
    </source>
</reference>
<organism evidence="1 2">
    <name type="scientific">Rapidithrix thailandica</name>
    <dbReference type="NCBI Taxonomy" id="413964"/>
    <lineage>
        <taxon>Bacteria</taxon>
        <taxon>Pseudomonadati</taxon>
        <taxon>Bacteroidota</taxon>
        <taxon>Cytophagia</taxon>
        <taxon>Cytophagales</taxon>
        <taxon>Flammeovirgaceae</taxon>
        <taxon>Rapidithrix</taxon>
    </lineage>
</organism>
<dbReference type="AlphaFoldDB" id="A0AAW9SB89"/>
<accession>A0AAW9SB89</accession>
<comment type="caution">
    <text evidence="1">The sequence shown here is derived from an EMBL/GenBank/DDBJ whole genome shotgun (WGS) entry which is preliminary data.</text>
</comment>
<keyword evidence="2" id="KW-1185">Reference proteome</keyword>
<proteinExistence type="predicted"/>
<name>A0AAW9SB89_9BACT</name>
<dbReference type="Proteomes" id="UP001403385">
    <property type="component" value="Unassembled WGS sequence"/>
</dbReference>
<evidence type="ECO:0000313" key="2">
    <source>
        <dbReference type="Proteomes" id="UP001403385"/>
    </source>
</evidence>
<gene>
    <name evidence="1" type="ORF">AAG747_17550</name>
</gene>
<evidence type="ECO:0000313" key="1">
    <source>
        <dbReference type="EMBL" id="MEN7549733.1"/>
    </source>
</evidence>
<dbReference type="EMBL" id="JBDKWZ010000010">
    <property type="protein sequence ID" value="MEN7549733.1"/>
    <property type="molecule type" value="Genomic_DNA"/>
</dbReference>
<sequence length="147" mass="16912">MDPLHPKKVDHVRLAETILKDNPVLTGKIAKGVPVEEKEVLPVLTEVIKFLNLIAFSDQKLSPSLKVDYAWHEFILCTRYYYNFCEVNFGRMIHHHPGGSQNENHRQYQQTLKLYTTFIGKPPVVYWGEEASQLWEEAQCGLCSGNP</sequence>
<dbReference type="RefSeq" id="WP_346822511.1">
    <property type="nucleotide sequence ID" value="NZ_JBDKWZ010000010.1"/>
</dbReference>
<protein>
    <submittedName>
        <fullName evidence="1">Uncharacterized protein</fullName>
    </submittedName>
</protein>